<comment type="caution">
    <text evidence="2">The sequence shown here is derived from an EMBL/GenBank/DDBJ whole genome shotgun (WGS) entry which is preliminary data.</text>
</comment>
<feature type="compositionally biased region" description="Basic and acidic residues" evidence="1">
    <location>
        <begin position="131"/>
        <end position="142"/>
    </location>
</feature>
<organism evidence="2 3">
    <name type="scientific">Phytophthora lilii</name>
    <dbReference type="NCBI Taxonomy" id="2077276"/>
    <lineage>
        <taxon>Eukaryota</taxon>
        <taxon>Sar</taxon>
        <taxon>Stramenopiles</taxon>
        <taxon>Oomycota</taxon>
        <taxon>Peronosporomycetes</taxon>
        <taxon>Peronosporales</taxon>
        <taxon>Peronosporaceae</taxon>
        <taxon>Phytophthora</taxon>
    </lineage>
</organism>
<evidence type="ECO:0000313" key="3">
    <source>
        <dbReference type="Proteomes" id="UP001165083"/>
    </source>
</evidence>
<accession>A0A9W6TCE4</accession>
<evidence type="ECO:0000256" key="1">
    <source>
        <dbReference type="SAM" id="MobiDB-lite"/>
    </source>
</evidence>
<keyword evidence="3" id="KW-1185">Reference proteome</keyword>
<sequence length="167" mass="17633">MGRTSAGICATTSSLKKGKLQLARVMVSGTGPVFRTGPRWCNIERVAPRSPQQRAAPLDADSTRPQGSQGAKQEEAGDDGEARGERQHEQDHPRGGGPLRGRGAAAVAQAEGAAPVQAVAQDAGLVGHRPPPLERGGHQDPRRVRRQQQAGPRIWVRLAPKVPTSGI</sequence>
<feature type="compositionally biased region" description="Low complexity" evidence="1">
    <location>
        <begin position="101"/>
        <end position="121"/>
    </location>
</feature>
<feature type="compositionally biased region" description="Basic and acidic residues" evidence="1">
    <location>
        <begin position="72"/>
        <end position="94"/>
    </location>
</feature>
<evidence type="ECO:0000313" key="2">
    <source>
        <dbReference type="EMBL" id="GMF11428.1"/>
    </source>
</evidence>
<protein>
    <submittedName>
        <fullName evidence="2">Unnamed protein product</fullName>
    </submittedName>
</protein>
<feature type="region of interest" description="Disordered" evidence="1">
    <location>
        <begin position="45"/>
        <end position="154"/>
    </location>
</feature>
<name>A0A9W6TCE4_9STRA</name>
<dbReference type="Proteomes" id="UP001165083">
    <property type="component" value="Unassembled WGS sequence"/>
</dbReference>
<dbReference type="EMBL" id="BSXW01000074">
    <property type="protein sequence ID" value="GMF11428.1"/>
    <property type="molecule type" value="Genomic_DNA"/>
</dbReference>
<dbReference type="AlphaFoldDB" id="A0A9W6TCE4"/>
<gene>
    <name evidence="2" type="ORF">Plil01_000213300</name>
</gene>
<reference evidence="2" key="1">
    <citation type="submission" date="2023-04" db="EMBL/GenBank/DDBJ databases">
        <title>Phytophthora lilii NBRC 32176.</title>
        <authorList>
            <person name="Ichikawa N."/>
            <person name="Sato H."/>
            <person name="Tonouchi N."/>
        </authorList>
    </citation>
    <scope>NUCLEOTIDE SEQUENCE</scope>
    <source>
        <strain evidence="2">NBRC 32176</strain>
    </source>
</reference>
<proteinExistence type="predicted"/>